<protein>
    <submittedName>
        <fullName evidence="1">DUF3848 domain-containing protein</fullName>
    </submittedName>
</protein>
<dbReference type="AlphaFoldDB" id="A0A8J7W4W2"/>
<sequence>MDMDRKKLEKKLQEKMEANYRSYIQQLQNKPVSDLIGQAAEIAAVKLVYEELMEACSPDYAEYLIRFENPLELVSNYWLDEQNVAHSEEMGHVLWNIVDKGLGEGDYAIDEAYQPPTLNEGVRLC</sequence>
<comment type="caution">
    <text evidence="1">The sequence shown here is derived from an EMBL/GenBank/DDBJ whole genome shotgun (WGS) entry which is preliminary data.</text>
</comment>
<dbReference type="RefSeq" id="WP_014315015.1">
    <property type="nucleotide sequence ID" value="NZ_JAGSND010000031.1"/>
</dbReference>
<dbReference type="EMBL" id="JAGSND010000031">
    <property type="protein sequence ID" value="MBR0600514.1"/>
    <property type="molecule type" value="Genomic_DNA"/>
</dbReference>
<evidence type="ECO:0000313" key="1">
    <source>
        <dbReference type="EMBL" id="MBR0600514.1"/>
    </source>
</evidence>
<accession>A0A8J7W4W2</accession>
<dbReference type="Proteomes" id="UP000675664">
    <property type="component" value="Unassembled WGS sequence"/>
</dbReference>
<organism evidence="1 2">
    <name type="scientific">Sinanaerobacter chloroacetimidivorans</name>
    <dbReference type="NCBI Taxonomy" id="2818044"/>
    <lineage>
        <taxon>Bacteria</taxon>
        <taxon>Bacillati</taxon>
        <taxon>Bacillota</taxon>
        <taxon>Clostridia</taxon>
        <taxon>Peptostreptococcales</taxon>
        <taxon>Anaerovoracaceae</taxon>
        <taxon>Sinanaerobacter</taxon>
    </lineage>
</organism>
<proteinExistence type="predicted"/>
<evidence type="ECO:0000313" key="2">
    <source>
        <dbReference type="Proteomes" id="UP000675664"/>
    </source>
</evidence>
<reference evidence="1" key="2">
    <citation type="submission" date="2021-04" db="EMBL/GenBank/DDBJ databases">
        <authorList>
            <person name="Liu J."/>
        </authorList>
    </citation>
    <scope>NUCLEOTIDE SEQUENCE</scope>
    <source>
        <strain evidence="1">BAD-6</strain>
    </source>
</reference>
<gene>
    <name evidence="1" type="ORF">KCX82_21830</name>
</gene>
<keyword evidence="2" id="KW-1185">Reference proteome</keyword>
<name>A0A8J7W4W2_9FIRM</name>
<reference evidence="1" key="1">
    <citation type="submission" date="2021-04" db="EMBL/GenBank/DDBJ databases">
        <title>Sinoanaerobacter chloroacetimidivorans sp. nov., an obligate anaerobic bacterium isolated from anaerobic sludge.</title>
        <authorList>
            <person name="Bao Y."/>
        </authorList>
    </citation>
    <scope>NUCLEOTIDE SEQUENCE</scope>
    <source>
        <strain evidence="1">BAD-6</strain>
    </source>
</reference>